<evidence type="ECO:0000313" key="13">
    <source>
        <dbReference type="EMBL" id="KAJ1922172.1"/>
    </source>
</evidence>
<evidence type="ECO:0000256" key="9">
    <source>
        <dbReference type="ARBA" id="ARBA00023136"/>
    </source>
</evidence>
<feature type="compositionally biased region" description="Polar residues" evidence="10">
    <location>
        <begin position="7"/>
        <end position="20"/>
    </location>
</feature>
<feature type="transmembrane region" description="Helical" evidence="11">
    <location>
        <begin position="356"/>
        <end position="377"/>
    </location>
</feature>
<feature type="transmembrane region" description="Helical" evidence="11">
    <location>
        <begin position="193"/>
        <end position="216"/>
    </location>
</feature>
<proteinExistence type="inferred from homology"/>
<evidence type="ECO:0000256" key="2">
    <source>
        <dbReference type="ARBA" id="ARBA00004653"/>
    </source>
</evidence>
<evidence type="ECO:0000256" key="4">
    <source>
        <dbReference type="ARBA" id="ARBA00013533"/>
    </source>
</evidence>
<evidence type="ECO:0000256" key="10">
    <source>
        <dbReference type="SAM" id="MobiDB-lite"/>
    </source>
</evidence>
<accession>A0A9W8A9T7</accession>
<evidence type="ECO:0000256" key="8">
    <source>
        <dbReference type="ARBA" id="ARBA00023034"/>
    </source>
</evidence>
<dbReference type="Pfam" id="PF09335">
    <property type="entry name" value="VTT_dom"/>
    <property type="match status" value="1"/>
</dbReference>
<evidence type="ECO:0000259" key="12">
    <source>
        <dbReference type="Pfam" id="PF09335"/>
    </source>
</evidence>
<dbReference type="PANTHER" id="PTHR47549">
    <property type="entry name" value="GOLGI APPARATUS MEMBRANE PROTEIN TVP38-RELATED"/>
    <property type="match status" value="1"/>
</dbReference>
<comment type="caution">
    <text evidence="13">The sequence shown here is derived from an EMBL/GenBank/DDBJ whole genome shotgun (WGS) entry which is preliminary data.</text>
</comment>
<dbReference type="InterPro" id="IPR032816">
    <property type="entry name" value="VTT_dom"/>
</dbReference>
<organism evidence="13 14">
    <name type="scientific">Mycoemilia scoparia</name>
    <dbReference type="NCBI Taxonomy" id="417184"/>
    <lineage>
        <taxon>Eukaryota</taxon>
        <taxon>Fungi</taxon>
        <taxon>Fungi incertae sedis</taxon>
        <taxon>Zoopagomycota</taxon>
        <taxon>Kickxellomycotina</taxon>
        <taxon>Kickxellomycetes</taxon>
        <taxon>Kickxellales</taxon>
        <taxon>Kickxellaceae</taxon>
        <taxon>Mycoemilia</taxon>
    </lineage>
</organism>
<dbReference type="OrthoDB" id="166803at2759"/>
<dbReference type="GO" id="GO:0016192">
    <property type="term" value="P:vesicle-mediated transport"/>
    <property type="evidence" value="ECO:0007669"/>
    <property type="project" value="TreeGrafter"/>
</dbReference>
<dbReference type="GO" id="GO:0000139">
    <property type="term" value="C:Golgi membrane"/>
    <property type="evidence" value="ECO:0007669"/>
    <property type="project" value="UniProtKB-SubCell"/>
</dbReference>
<keyword evidence="7 11" id="KW-1133">Transmembrane helix</keyword>
<dbReference type="GO" id="GO:0000022">
    <property type="term" value="P:mitotic spindle elongation"/>
    <property type="evidence" value="ECO:0007669"/>
    <property type="project" value="TreeGrafter"/>
</dbReference>
<gene>
    <name evidence="13" type="primary">TVP38</name>
    <name evidence="13" type="ORF">H4219_000034</name>
</gene>
<protein>
    <recommendedName>
        <fullName evidence="4">Golgi apparatus membrane protein TVP38</fullName>
    </recommendedName>
    <alternativeName>
        <fullName evidence="5">Golgi apparatus membrane protein tvp38</fullName>
    </alternativeName>
</protein>
<dbReference type="AlphaFoldDB" id="A0A9W8A9T7"/>
<comment type="similarity">
    <text evidence="3">Belongs to the TVP38/TMEM64 family.</text>
</comment>
<evidence type="ECO:0000256" key="5">
    <source>
        <dbReference type="ARBA" id="ARBA00020673"/>
    </source>
</evidence>
<feature type="region of interest" description="Disordered" evidence="10">
    <location>
        <begin position="1"/>
        <end position="85"/>
    </location>
</feature>
<dbReference type="Proteomes" id="UP001150538">
    <property type="component" value="Unassembled WGS sequence"/>
</dbReference>
<keyword evidence="14" id="KW-1185">Reference proteome</keyword>
<evidence type="ECO:0000256" key="7">
    <source>
        <dbReference type="ARBA" id="ARBA00022989"/>
    </source>
</evidence>
<feature type="domain" description="VTT" evidence="12">
    <location>
        <begin position="216"/>
        <end position="328"/>
    </location>
</feature>
<evidence type="ECO:0000256" key="6">
    <source>
        <dbReference type="ARBA" id="ARBA00022692"/>
    </source>
</evidence>
<feature type="compositionally biased region" description="Low complexity" evidence="10">
    <location>
        <begin position="61"/>
        <end position="70"/>
    </location>
</feature>
<sequence length="397" mass="44268">MYKPLNPDSTTTSLSKNSSWDSHHRKSPSGNLKAERNAPFSPAQSPRPPSPSGFGTPMHIPPKSTTTPPHTSEPRLSEPMLNTSLSNRASFDVSDSFVRFEDTASTPDHEQQVHSGNLPGIEDMHQSQQPSALWSSIQVNFTNMSPHQRRGILMIFVCMVVPMITVSILLWVFYKPILNFANGIAKWGQVHPIWAAIITISYLIICCFPPMFGYALTVTMSGFIFGFPLGFLPVFVGAMIGSILCFIFGRRWGSRYVRYIMEINVFLAECVKVVETGGFKLLLFVRMAPYPFNIMNLLLSATNISIYHYIAATAISLVKLLFYVYIGSNVSALADLLMEDSDDGNSSHKKISTLKLVLLLSGGIIAVATMIYIMFLARRRIEKLAKKMHENDEIEMA</sequence>
<evidence type="ECO:0000256" key="11">
    <source>
        <dbReference type="SAM" id="Phobius"/>
    </source>
</evidence>
<evidence type="ECO:0000256" key="3">
    <source>
        <dbReference type="ARBA" id="ARBA00008640"/>
    </source>
</evidence>
<keyword evidence="9 11" id="KW-0472">Membrane</keyword>
<name>A0A9W8A9T7_9FUNG</name>
<comment type="function">
    <text evidence="1">Golgi membrane protein involved in vesicular trafficking and spindle migration.</text>
</comment>
<evidence type="ECO:0000313" key="14">
    <source>
        <dbReference type="Proteomes" id="UP001150538"/>
    </source>
</evidence>
<comment type="subcellular location">
    <subcellularLocation>
        <location evidence="2">Golgi apparatus membrane</location>
        <topology evidence="2">Multi-pass membrane protein</topology>
    </subcellularLocation>
</comment>
<feature type="transmembrane region" description="Helical" evidence="11">
    <location>
        <begin position="152"/>
        <end position="173"/>
    </location>
</feature>
<dbReference type="EMBL" id="JANBPU010000001">
    <property type="protein sequence ID" value="KAJ1922172.1"/>
    <property type="molecule type" value="Genomic_DNA"/>
</dbReference>
<keyword evidence="6 11" id="KW-0812">Transmembrane</keyword>
<feature type="transmembrane region" description="Helical" evidence="11">
    <location>
        <begin position="223"/>
        <end position="249"/>
    </location>
</feature>
<reference evidence="13" key="1">
    <citation type="submission" date="2022-07" db="EMBL/GenBank/DDBJ databases">
        <title>Phylogenomic reconstructions and comparative analyses of Kickxellomycotina fungi.</title>
        <authorList>
            <person name="Reynolds N.K."/>
            <person name="Stajich J.E."/>
            <person name="Barry K."/>
            <person name="Grigoriev I.V."/>
            <person name="Crous P."/>
            <person name="Smith M.E."/>
        </authorList>
    </citation>
    <scope>NUCLEOTIDE SEQUENCE</scope>
    <source>
        <strain evidence="13">NBRC 100468</strain>
    </source>
</reference>
<keyword evidence="8" id="KW-0333">Golgi apparatus</keyword>
<dbReference type="InterPro" id="IPR051076">
    <property type="entry name" value="Golgi_membrane_TVP38/TMEM64"/>
</dbReference>
<feature type="transmembrane region" description="Helical" evidence="11">
    <location>
        <begin position="306"/>
        <end position="326"/>
    </location>
</feature>
<evidence type="ECO:0000256" key="1">
    <source>
        <dbReference type="ARBA" id="ARBA00002978"/>
    </source>
</evidence>
<dbReference type="PANTHER" id="PTHR47549:SF1">
    <property type="entry name" value="GOLGI APPARATUS MEMBRANE PROTEIN TVP38"/>
    <property type="match status" value="1"/>
</dbReference>